<dbReference type="SUPFAM" id="SSF52172">
    <property type="entry name" value="CheY-like"/>
    <property type="match status" value="1"/>
</dbReference>
<feature type="domain" description="CCT" evidence="12">
    <location>
        <begin position="628"/>
        <end position="670"/>
    </location>
</feature>
<dbReference type="PROSITE" id="PS50110">
    <property type="entry name" value="RESPONSE_REGULATORY"/>
    <property type="match status" value="1"/>
</dbReference>
<dbReference type="Pfam" id="PF06203">
    <property type="entry name" value="CCT"/>
    <property type="match status" value="1"/>
</dbReference>
<evidence type="ECO:0000256" key="2">
    <source>
        <dbReference type="ARBA" id="ARBA00010330"/>
    </source>
</evidence>
<evidence type="ECO:0000256" key="4">
    <source>
        <dbReference type="ARBA" id="ARBA00023015"/>
    </source>
</evidence>
<dbReference type="EMBL" id="CAUOFW020001152">
    <property type="protein sequence ID" value="CAK9141578.1"/>
    <property type="molecule type" value="Genomic_DNA"/>
</dbReference>
<dbReference type="GO" id="GO:0048511">
    <property type="term" value="P:rhythmic process"/>
    <property type="evidence" value="ECO:0007669"/>
    <property type="project" value="UniProtKB-KW"/>
</dbReference>
<feature type="region of interest" description="Disordered" evidence="10">
    <location>
        <begin position="289"/>
        <end position="311"/>
    </location>
</feature>
<dbReference type="AlphaFoldDB" id="A0ABC8R9Z0"/>
<evidence type="ECO:0000313" key="13">
    <source>
        <dbReference type="EMBL" id="CAK9141578.1"/>
    </source>
</evidence>
<keyword evidence="7 9" id="KW-0539">Nucleus</keyword>
<dbReference type="InterPro" id="IPR001789">
    <property type="entry name" value="Sig_transdc_resp-reg_receiver"/>
</dbReference>
<accession>A0ABC8R9Z0</accession>
<sequence>MGDLVVSSGGGMELEVRETEMEMEPEMETPTKKKEEGSSANPSVVRWERFLPRMVLRVLLVEADDSTRQIIAALLRKCSYKVAAVPDGLKAWEILKVRPNKIDLILTEEDLPSISGYALLTLIMEHDICKNIPVIMMSSHDSVSTVYKCMLKGAADFLVKPVRKNELRNLWQHVWRRQASSGSAHGPLDESVAQKKVEATAENNASSNHSSGYMVCIQRNRECIEKGSDAQSSCTKPDLEAEKAHMEHMKDLSPAKQNKSVQEQEECLKASMKLPTLDCEAGGSVAAAGKDDNATYQGEDMDPDSQREQTNPISQACDNNPVFISSGEAIDLIGAFDNYHKWNYRSSGLYNNANKVESSPLLDLSLRRSHPSSSVNQITDERHRLNHSDASAFSRYINRTLQPLHSTSPSICNQHKDYEAISDKKSSNHTIDYNSDTYGPTVSSPKSMIALATGQLGQAAMSFLSPQQSVFPVPVRGMRFENLQTAYGSVMSPIFCTQSGLSPTPSPGSASNPEASFQMNPFHPFNAATRNPQQLYHLMDQKANNINEQIEQKQLHKLETLEDTAHLSSATDQSASSSFCNGSVSHLNSIGCTSNGDANPVLAIRDASECGNEDLTIQDGNCQRSIQREAALTKFRLKRKDRCYEKKVRYESRKKLAEQRPRVKGQFVRQVHSELLPMETENHCGNSLGG</sequence>
<evidence type="ECO:0000259" key="11">
    <source>
        <dbReference type="PROSITE" id="PS50110"/>
    </source>
</evidence>
<keyword evidence="4" id="KW-0805">Transcription regulation</keyword>
<comment type="subcellular location">
    <subcellularLocation>
        <location evidence="1 9">Nucleus</location>
    </subcellularLocation>
</comment>
<keyword evidence="14" id="KW-1185">Reference proteome</keyword>
<keyword evidence="6" id="KW-0804">Transcription</keyword>
<evidence type="ECO:0000256" key="7">
    <source>
        <dbReference type="ARBA" id="ARBA00023242"/>
    </source>
</evidence>
<dbReference type="GO" id="GO:0005634">
    <property type="term" value="C:nucleus"/>
    <property type="evidence" value="ECO:0007669"/>
    <property type="project" value="UniProtKB-SubCell"/>
</dbReference>
<evidence type="ECO:0000256" key="5">
    <source>
        <dbReference type="ARBA" id="ARBA00023108"/>
    </source>
</evidence>
<dbReference type="SMART" id="SM00448">
    <property type="entry name" value="REC"/>
    <property type="match status" value="1"/>
</dbReference>
<reference evidence="13 14" key="1">
    <citation type="submission" date="2024-02" db="EMBL/GenBank/DDBJ databases">
        <authorList>
            <person name="Vignale AGUSTIN F."/>
            <person name="Sosa J E."/>
            <person name="Modenutti C."/>
        </authorList>
    </citation>
    <scope>NUCLEOTIDE SEQUENCE [LARGE SCALE GENOMIC DNA]</scope>
</reference>
<keyword evidence="3" id="KW-0902">Two-component regulatory system</keyword>
<dbReference type="PANTHER" id="PTHR43874">
    <property type="entry name" value="TWO-COMPONENT RESPONSE REGULATOR"/>
    <property type="match status" value="1"/>
</dbReference>
<keyword evidence="5" id="KW-0090">Biological rhythms</keyword>
<dbReference type="CDD" id="cd17582">
    <property type="entry name" value="psREC_PRR"/>
    <property type="match status" value="1"/>
</dbReference>
<dbReference type="Gene3D" id="3.40.50.2300">
    <property type="match status" value="1"/>
</dbReference>
<dbReference type="Pfam" id="PF00072">
    <property type="entry name" value="Response_reg"/>
    <property type="match status" value="1"/>
</dbReference>
<evidence type="ECO:0000313" key="14">
    <source>
        <dbReference type="Proteomes" id="UP001642360"/>
    </source>
</evidence>
<evidence type="ECO:0000256" key="8">
    <source>
        <dbReference type="PROSITE-ProRule" id="PRU00169"/>
    </source>
</evidence>
<gene>
    <name evidence="13" type="ORF">ILEXP_LOCUS9172</name>
</gene>
<evidence type="ECO:0000256" key="6">
    <source>
        <dbReference type="ARBA" id="ARBA00023163"/>
    </source>
</evidence>
<feature type="domain" description="Response regulatory" evidence="11">
    <location>
        <begin position="57"/>
        <end position="175"/>
    </location>
</feature>
<dbReference type="InterPro" id="IPR045279">
    <property type="entry name" value="ARR-like"/>
</dbReference>
<dbReference type="InterPro" id="IPR011006">
    <property type="entry name" value="CheY-like_superfamily"/>
</dbReference>
<feature type="region of interest" description="Disordered" evidence="10">
    <location>
        <begin position="1"/>
        <end position="40"/>
    </location>
</feature>
<dbReference type="Proteomes" id="UP001642360">
    <property type="component" value="Unassembled WGS sequence"/>
</dbReference>
<evidence type="ECO:0000256" key="9">
    <source>
        <dbReference type="PROSITE-ProRule" id="PRU00357"/>
    </source>
</evidence>
<evidence type="ECO:0000256" key="10">
    <source>
        <dbReference type="SAM" id="MobiDB-lite"/>
    </source>
</evidence>
<dbReference type="PANTHER" id="PTHR43874:SF146">
    <property type="entry name" value="TWO-COMPONENT RESPONSE REGULATOR-LIKE APRR9"/>
    <property type="match status" value="1"/>
</dbReference>
<evidence type="ECO:0000259" key="12">
    <source>
        <dbReference type="PROSITE" id="PS51017"/>
    </source>
</evidence>
<evidence type="ECO:0000256" key="1">
    <source>
        <dbReference type="ARBA" id="ARBA00004123"/>
    </source>
</evidence>
<dbReference type="GO" id="GO:0000160">
    <property type="term" value="P:phosphorelay signal transduction system"/>
    <property type="evidence" value="ECO:0007669"/>
    <property type="project" value="UniProtKB-KW"/>
</dbReference>
<evidence type="ECO:0008006" key="15">
    <source>
        <dbReference type="Google" id="ProtNLM"/>
    </source>
</evidence>
<name>A0ABC8R9Z0_9AQUA</name>
<comment type="caution">
    <text evidence="8">Lacks conserved residue(s) required for the propagation of feature annotation.</text>
</comment>
<protein>
    <recommendedName>
        <fullName evidence="15">Two-component response regulator-like APRR5</fullName>
    </recommendedName>
</protein>
<comment type="similarity">
    <text evidence="2">Belongs to the ARR-like family.</text>
</comment>
<organism evidence="13 14">
    <name type="scientific">Ilex paraguariensis</name>
    <name type="common">yerba mate</name>
    <dbReference type="NCBI Taxonomy" id="185542"/>
    <lineage>
        <taxon>Eukaryota</taxon>
        <taxon>Viridiplantae</taxon>
        <taxon>Streptophyta</taxon>
        <taxon>Embryophyta</taxon>
        <taxon>Tracheophyta</taxon>
        <taxon>Spermatophyta</taxon>
        <taxon>Magnoliopsida</taxon>
        <taxon>eudicotyledons</taxon>
        <taxon>Gunneridae</taxon>
        <taxon>Pentapetalae</taxon>
        <taxon>asterids</taxon>
        <taxon>campanulids</taxon>
        <taxon>Aquifoliales</taxon>
        <taxon>Aquifoliaceae</taxon>
        <taxon>Ilex</taxon>
    </lineage>
</organism>
<comment type="caution">
    <text evidence="13">The sequence shown here is derived from an EMBL/GenBank/DDBJ whole genome shotgun (WGS) entry which is preliminary data.</text>
</comment>
<proteinExistence type="inferred from homology"/>
<dbReference type="PROSITE" id="PS51017">
    <property type="entry name" value="CCT"/>
    <property type="match status" value="1"/>
</dbReference>
<dbReference type="InterPro" id="IPR010402">
    <property type="entry name" value="CCT_domain"/>
</dbReference>
<evidence type="ECO:0000256" key="3">
    <source>
        <dbReference type="ARBA" id="ARBA00023012"/>
    </source>
</evidence>